<dbReference type="AlphaFoldDB" id="B7LUU0"/>
<evidence type="ECO:0000313" key="2">
    <source>
        <dbReference type="Proteomes" id="UP000000745"/>
    </source>
</evidence>
<protein>
    <submittedName>
        <fullName evidence="1">Uncharacterized protein</fullName>
    </submittedName>
</protein>
<sequence length="50" mass="5563">MSGPTKRTIVFIGSKSMETTHGNDAPLEHQKKQREIPMRPIPTLSVSCRA</sequence>
<gene>
    <name evidence="1" type="ordered locus">EFER_0438</name>
</gene>
<dbReference type="EMBL" id="CU928158">
    <property type="protein sequence ID" value="CAQ87998.1"/>
    <property type="molecule type" value="Genomic_DNA"/>
</dbReference>
<proteinExistence type="predicted"/>
<reference evidence="2" key="1">
    <citation type="journal article" date="2009" name="PLoS Genet.">
        <title>Organised genome dynamics in the Escherichia coli species results in highly diverse adaptive paths.</title>
        <authorList>
            <person name="Touchon M."/>
            <person name="Hoede C."/>
            <person name="Tenaillon O."/>
            <person name="Barbe V."/>
            <person name="Baeriswyl S."/>
            <person name="Bidet P."/>
            <person name="Bingen E."/>
            <person name="Bonacorsi S."/>
            <person name="Bouchier C."/>
            <person name="Bouvet O."/>
            <person name="Calteau A."/>
            <person name="Chiapello H."/>
            <person name="Clermont O."/>
            <person name="Cruveiller S."/>
            <person name="Danchin A."/>
            <person name="Diard M."/>
            <person name="Dossat C."/>
            <person name="Karoui M.E."/>
            <person name="Frapy E."/>
            <person name="Garry L."/>
            <person name="Ghigo J.M."/>
            <person name="Gilles A.M."/>
            <person name="Johnson J."/>
            <person name="Le Bouguenec C."/>
            <person name="Lescat M."/>
            <person name="Mangenot S."/>
            <person name="Martinez-Jehanne V."/>
            <person name="Matic I."/>
            <person name="Nassif X."/>
            <person name="Oztas S."/>
            <person name="Petit M.A."/>
            <person name="Pichon C."/>
            <person name="Rouy Z."/>
            <person name="Ruf C.S."/>
            <person name="Schneider D."/>
            <person name="Tourret J."/>
            <person name="Vacherie B."/>
            <person name="Vallenet D."/>
            <person name="Medigue C."/>
            <person name="Rocha E.P.C."/>
            <person name="Denamur E."/>
        </authorList>
    </citation>
    <scope>NUCLEOTIDE SEQUENCE [LARGE SCALE GENOMIC DNA]</scope>
    <source>
        <strain evidence="2">ATCC 35469 / DSM 13698 / BCRC 15582 / CCUG 18766 / IAM 14443 / JCM 21226 / LMG 7866 / NBRC 102419 / NCTC 12128 / CDC 0568-73</strain>
    </source>
</reference>
<dbReference type="HOGENOM" id="CLU_3117922_0_0_6"/>
<dbReference type="Proteomes" id="UP000000745">
    <property type="component" value="Chromosome"/>
</dbReference>
<name>B7LUU0_ESCF3</name>
<dbReference type="KEGG" id="efe:EFER_0438"/>
<organism evidence="1 2">
    <name type="scientific">Escherichia fergusonii (strain ATCC 35469 / DSM 13698 / CCUG 18766 / IAM 14443 / JCM 21226 / LMG 7866 / NBRC 102419 / NCTC 12128 / CDC 0568-73)</name>
    <dbReference type="NCBI Taxonomy" id="585054"/>
    <lineage>
        <taxon>Bacteria</taxon>
        <taxon>Pseudomonadati</taxon>
        <taxon>Pseudomonadota</taxon>
        <taxon>Gammaproteobacteria</taxon>
        <taxon>Enterobacterales</taxon>
        <taxon>Enterobacteriaceae</taxon>
        <taxon>Escherichia</taxon>
    </lineage>
</organism>
<accession>B7LUU0</accession>
<keyword evidence="2" id="KW-1185">Reference proteome</keyword>
<evidence type="ECO:0000313" key="1">
    <source>
        <dbReference type="EMBL" id="CAQ87998.1"/>
    </source>
</evidence>